<keyword evidence="2" id="KW-1185">Reference proteome</keyword>
<comment type="caution">
    <text evidence="1">The sequence shown here is derived from an EMBL/GenBank/DDBJ whole genome shotgun (WGS) entry which is preliminary data.</text>
</comment>
<proteinExistence type="predicted"/>
<feature type="non-terminal residue" evidence="1">
    <location>
        <position position="175"/>
    </location>
</feature>
<organism evidence="1 2">
    <name type="scientific">Acaulospora morrowiae</name>
    <dbReference type="NCBI Taxonomy" id="94023"/>
    <lineage>
        <taxon>Eukaryota</taxon>
        <taxon>Fungi</taxon>
        <taxon>Fungi incertae sedis</taxon>
        <taxon>Mucoromycota</taxon>
        <taxon>Glomeromycotina</taxon>
        <taxon>Glomeromycetes</taxon>
        <taxon>Diversisporales</taxon>
        <taxon>Acaulosporaceae</taxon>
        <taxon>Acaulospora</taxon>
    </lineage>
</organism>
<gene>
    <name evidence="1" type="ORF">AMORRO_LOCUS13104</name>
</gene>
<dbReference type="AlphaFoldDB" id="A0A9N9I2R2"/>
<evidence type="ECO:0000313" key="2">
    <source>
        <dbReference type="Proteomes" id="UP000789342"/>
    </source>
</evidence>
<protein>
    <submittedName>
        <fullName evidence="1">3429_t:CDS:1</fullName>
    </submittedName>
</protein>
<sequence length="175" mass="20292">MKLVRKNHLIKMKFKSCDSEYNYENVSQTEEEMDMLISFEEDEKETTERANGGSNFNNEIRLETLDPIVWFSQRKEIIMITKEVSLDRQGNAEMEEPSISCIGIQSEEPGPMAYLFQAEEPLISTEIAKKENNIRNNLLKELVASSKEILTPTKEMQEREALEIVEGLDKRQVKQ</sequence>
<reference evidence="1" key="1">
    <citation type="submission" date="2021-06" db="EMBL/GenBank/DDBJ databases">
        <authorList>
            <person name="Kallberg Y."/>
            <person name="Tangrot J."/>
            <person name="Rosling A."/>
        </authorList>
    </citation>
    <scope>NUCLEOTIDE SEQUENCE</scope>
    <source>
        <strain evidence="1">CL551</strain>
    </source>
</reference>
<dbReference type="EMBL" id="CAJVPV010021247">
    <property type="protein sequence ID" value="CAG8717385.1"/>
    <property type="molecule type" value="Genomic_DNA"/>
</dbReference>
<dbReference type="Proteomes" id="UP000789342">
    <property type="component" value="Unassembled WGS sequence"/>
</dbReference>
<name>A0A9N9I2R2_9GLOM</name>
<evidence type="ECO:0000313" key="1">
    <source>
        <dbReference type="EMBL" id="CAG8717385.1"/>
    </source>
</evidence>
<accession>A0A9N9I2R2</accession>